<sequence length="25" mass="2993">MTKKDKEKLTKALAKKEEMKVWTNI</sequence>
<reference evidence="1" key="1">
    <citation type="submission" date="2018-05" db="EMBL/GenBank/DDBJ databases">
        <authorList>
            <person name="Lanie J.A."/>
            <person name="Ng W.-L."/>
            <person name="Kazmierczak K.M."/>
            <person name="Andrzejewski T.M."/>
            <person name="Davidsen T.M."/>
            <person name="Wayne K.J."/>
            <person name="Tettelin H."/>
            <person name="Glass J.I."/>
            <person name="Rusch D."/>
            <person name="Podicherti R."/>
            <person name="Tsui H.-C.T."/>
            <person name="Winkler M.E."/>
        </authorList>
    </citation>
    <scope>NUCLEOTIDE SEQUENCE</scope>
</reference>
<organism evidence="1">
    <name type="scientific">marine metagenome</name>
    <dbReference type="NCBI Taxonomy" id="408172"/>
    <lineage>
        <taxon>unclassified sequences</taxon>
        <taxon>metagenomes</taxon>
        <taxon>ecological metagenomes</taxon>
    </lineage>
</organism>
<dbReference type="AlphaFoldDB" id="A0A383ARS1"/>
<feature type="non-terminal residue" evidence="1">
    <location>
        <position position="25"/>
    </location>
</feature>
<gene>
    <name evidence="1" type="ORF">METZ01_LOCUS463480</name>
</gene>
<proteinExistence type="predicted"/>
<name>A0A383ARS1_9ZZZZ</name>
<dbReference type="EMBL" id="UINC01194509">
    <property type="protein sequence ID" value="SVE10626.1"/>
    <property type="molecule type" value="Genomic_DNA"/>
</dbReference>
<evidence type="ECO:0000313" key="1">
    <source>
        <dbReference type="EMBL" id="SVE10626.1"/>
    </source>
</evidence>
<accession>A0A383ARS1</accession>
<protein>
    <submittedName>
        <fullName evidence="1">Uncharacterized protein</fullName>
    </submittedName>
</protein>